<keyword evidence="2" id="KW-1185">Reference proteome</keyword>
<dbReference type="OrthoDB" id="3660784at2759"/>
<accession>A0A8E2EKZ3</accession>
<gene>
    <name evidence="1" type="ORF">K432DRAFT_468093</name>
</gene>
<proteinExistence type="predicted"/>
<dbReference type="AlphaFoldDB" id="A0A8E2EKZ3"/>
<dbReference type="EMBL" id="KV744810">
    <property type="protein sequence ID" value="OCK85992.1"/>
    <property type="molecule type" value="Genomic_DNA"/>
</dbReference>
<name>A0A8E2EKZ3_9PEZI</name>
<protein>
    <submittedName>
        <fullName evidence="1">Uncharacterized protein</fullName>
    </submittedName>
</protein>
<evidence type="ECO:0000313" key="1">
    <source>
        <dbReference type="EMBL" id="OCK85992.1"/>
    </source>
</evidence>
<dbReference type="Proteomes" id="UP000250266">
    <property type="component" value="Unassembled WGS sequence"/>
</dbReference>
<organism evidence="1 2">
    <name type="scientific">Lepidopterella palustris CBS 459.81</name>
    <dbReference type="NCBI Taxonomy" id="1314670"/>
    <lineage>
        <taxon>Eukaryota</taxon>
        <taxon>Fungi</taxon>
        <taxon>Dikarya</taxon>
        <taxon>Ascomycota</taxon>
        <taxon>Pezizomycotina</taxon>
        <taxon>Dothideomycetes</taxon>
        <taxon>Pleosporomycetidae</taxon>
        <taxon>Mytilinidiales</taxon>
        <taxon>Argynnaceae</taxon>
        <taxon>Lepidopterella</taxon>
    </lineage>
</organism>
<evidence type="ECO:0000313" key="2">
    <source>
        <dbReference type="Proteomes" id="UP000250266"/>
    </source>
</evidence>
<sequence length="179" mass="20468">METVHVAFMELQHAVTAMAPNNLKRRQPQPGHVSTLARPVSSLQVRCLLCQFPGHRCDSIKHTRECQVAIVDSIASWEHIFCYVILLQHSSPQFRTFLQQNIVTRDMQLDTHRHISGSISAVISHRLSANYLKLPRFYTRLELKISDILNNGEIQRYDILTKGLNSMFLGGSSCKWPQT</sequence>
<reference evidence="1 2" key="1">
    <citation type="journal article" date="2016" name="Nat. Commun.">
        <title>Ectomycorrhizal ecology is imprinted in the genome of the dominant symbiotic fungus Cenococcum geophilum.</title>
        <authorList>
            <consortium name="DOE Joint Genome Institute"/>
            <person name="Peter M."/>
            <person name="Kohler A."/>
            <person name="Ohm R.A."/>
            <person name="Kuo A."/>
            <person name="Krutzmann J."/>
            <person name="Morin E."/>
            <person name="Arend M."/>
            <person name="Barry K.W."/>
            <person name="Binder M."/>
            <person name="Choi C."/>
            <person name="Clum A."/>
            <person name="Copeland A."/>
            <person name="Grisel N."/>
            <person name="Haridas S."/>
            <person name="Kipfer T."/>
            <person name="LaButti K."/>
            <person name="Lindquist E."/>
            <person name="Lipzen A."/>
            <person name="Maire R."/>
            <person name="Meier B."/>
            <person name="Mihaltcheva S."/>
            <person name="Molinier V."/>
            <person name="Murat C."/>
            <person name="Poggeler S."/>
            <person name="Quandt C.A."/>
            <person name="Sperisen C."/>
            <person name="Tritt A."/>
            <person name="Tisserant E."/>
            <person name="Crous P.W."/>
            <person name="Henrissat B."/>
            <person name="Nehls U."/>
            <person name="Egli S."/>
            <person name="Spatafora J.W."/>
            <person name="Grigoriev I.V."/>
            <person name="Martin F.M."/>
        </authorList>
    </citation>
    <scope>NUCLEOTIDE SEQUENCE [LARGE SCALE GENOMIC DNA]</scope>
    <source>
        <strain evidence="1 2">CBS 459.81</strain>
    </source>
</reference>